<dbReference type="Gene3D" id="1.20.1510.10">
    <property type="entry name" value="Cation efflux protein transmembrane domain"/>
    <property type="match status" value="1"/>
</dbReference>
<keyword evidence="12" id="KW-1185">Reference proteome</keyword>
<keyword evidence="5 8" id="KW-0812">Transmembrane</keyword>
<evidence type="ECO:0000256" key="4">
    <source>
        <dbReference type="ARBA" id="ARBA00022475"/>
    </source>
</evidence>
<sequence length="316" mass="32687">MRDNSKMTQPIADHAATNRRITTLSVGVAVVLVTLKAFAYGASGSVSILASLTDSALDLVASLGTFFAVRWAAAAPDAEHRYGHGKAESLAALVQSGLVMASAVFIGLEAVRRIFRPEPVSGGGWAIGVMVLSIGLTGWLIWQQSRAIKASGSVAVAGDRAHYSADLAANVVVLIGIISGSLLKAPGLDAAAGLVVAVWLGWGAVGLLKTATGHLLDAAAPDDDRNGITSAVLDDSRIRNVHRLRTRISGNTLMVQMHVDLDASLSLAEAHDIVDAAEKRVLARYPHADIIIHADPAPAVAPATEANAAPTSGPWG</sequence>
<comment type="subcellular location">
    <subcellularLocation>
        <location evidence="1">Membrane</location>
        <topology evidence="1">Multi-pass membrane protein</topology>
    </subcellularLocation>
</comment>
<dbReference type="Gene3D" id="3.30.70.1350">
    <property type="entry name" value="Cation efflux protein, cytoplasmic domain"/>
    <property type="match status" value="1"/>
</dbReference>
<evidence type="ECO:0000256" key="2">
    <source>
        <dbReference type="ARBA" id="ARBA00008114"/>
    </source>
</evidence>
<name>A0ABN0Y0H9_9CAUL</name>
<evidence type="ECO:0000256" key="6">
    <source>
        <dbReference type="ARBA" id="ARBA00022989"/>
    </source>
</evidence>
<accession>A0ABN0Y0H9</accession>
<keyword evidence="7 8" id="KW-0472">Membrane</keyword>
<dbReference type="Pfam" id="PF01545">
    <property type="entry name" value="Cation_efflux"/>
    <property type="match status" value="1"/>
</dbReference>
<dbReference type="NCBIfam" id="TIGR01297">
    <property type="entry name" value="CDF"/>
    <property type="match status" value="1"/>
</dbReference>
<evidence type="ECO:0000256" key="7">
    <source>
        <dbReference type="ARBA" id="ARBA00023136"/>
    </source>
</evidence>
<reference evidence="11 12" key="1">
    <citation type="journal article" date="2019" name="Int. J. Syst. Evol. Microbiol.">
        <title>The Global Catalogue of Microorganisms (GCM) 10K type strain sequencing project: providing services to taxonomists for standard genome sequencing and annotation.</title>
        <authorList>
            <consortium name="The Broad Institute Genomics Platform"/>
            <consortium name="The Broad Institute Genome Sequencing Center for Infectious Disease"/>
            <person name="Wu L."/>
            <person name="Ma J."/>
        </authorList>
    </citation>
    <scope>NUCLEOTIDE SEQUENCE [LARGE SCALE GENOMIC DNA]</scope>
    <source>
        <strain evidence="11 12">JCM 13476</strain>
    </source>
</reference>
<feature type="transmembrane region" description="Helical" evidence="8">
    <location>
        <begin position="190"/>
        <end position="208"/>
    </location>
</feature>
<evidence type="ECO:0000256" key="1">
    <source>
        <dbReference type="ARBA" id="ARBA00004141"/>
    </source>
</evidence>
<comment type="similarity">
    <text evidence="2">Belongs to the cation diffusion facilitator (CDF) transporter (TC 2.A.4) family.</text>
</comment>
<feature type="transmembrane region" description="Helical" evidence="8">
    <location>
        <begin position="163"/>
        <end position="184"/>
    </location>
</feature>
<dbReference type="SUPFAM" id="SSF161111">
    <property type="entry name" value="Cation efflux protein transmembrane domain-like"/>
    <property type="match status" value="1"/>
</dbReference>
<keyword evidence="3" id="KW-0813">Transport</keyword>
<feature type="domain" description="Cation efflux protein cytoplasmic" evidence="10">
    <location>
        <begin position="221"/>
        <end position="296"/>
    </location>
</feature>
<comment type="caution">
    <text evidence="11">The sequence shown here is derived from an EMBL/GenBank/DDBJ whole genome shotgun (WGS) entry which is preliminary data.</text>
</comment>
<dbReference type="Pfam" id="PF16916">
    <property type="entry name" value="ZT_dimer"/>
    <property type="match status" value="1"/>
</dbReference>
<evidence type="ECO:0000256" key="8">
    <source>
        <dbReference type="SAM" id="Phobius"/>
    </source>
</evidence>
<evidence type="ECO:0000256" key="3">
    <source>
        <dbReference type="ARBA" id="ARBA00022448"/>
    </source>
</evidence>
<organism evidence="11 12">
    <name type="scientific">Brevundimonas terrae</name>
    <dbReference type="NCBI Taxonomy" id="363631"/>
    <lineage>
        <taxon>Bacteria</taxon>
        <taxon>Pseudomonadati</taxon>
        <taxon>Pseudomonadota</taxon>
        <taxon>Alphaproteobacteria</taxon>
        <taxon>Caulobacterales</taxon>
        <taxon>Caulobacteraceae</taxon>
        <taxon>Brevundimonas</taxon>
    </lineage>
</organism>
<evidence type="ECO:0000259" key="10">
    <source>
        <dbReference type="Pfam" id="PF16916"/>
    </source>
</evidence>
<protein>
    <submittedName>
        <fullName evidence="11">Cation diffusion facilitator family transporter</fullName>
    </submittedName>
</protein>
<dbReference type="EMBL" id="BAAAEJ010000002">
    <property type="protein sequence ID" value="GAA0378400.1"/>
    <property type="molecule type" value="Genomic_DNA"/>
</dbReference>
<evidence type="ECO:0000313" key="12">
    <source>
        <dbReference type="Proteomes" id="UP001500791"/>
    </source>
</evidence>
<dbReference type="InterPro" id="IPR058533">
    <property type="entry name" value="Cation_efflux_TM"/>
</dbReference>
<dbReference type="SUPFAM" id="SSF160240">
    <property type="entry name" value="Cation efflux protein cytoplasmic domain-like"/>
    <property type="match status" value="1"/>
</dbReference>
<dbReference type="InterPro" id="IPR036837">
    <property type="entry name" value="Cation_efflux_CTD_sf"/>
</dbReference>
<feature type="transmembrane region" description="Helical" evidence="8">
    <location>
        <begin position="123"/>
        <end position="142"/>
    </location>
</feature>
<dbReference type="InterPro" id="IPR027469">
    <property type="entry name" value="Cation_efflux_TMD_sf"/>
</dbReference>
<dbReference type="InterPro" id="IPR002524">
    <property type="entry name" value="Cation_efflux"/>
</dbReference>
<dbReference type="InterPro" id="IPR050291">
    <property type="entry name" value="CDF_Transporter"/>
</dbReference>
<keyword evidence="4" id="KW-1003">Cell membrane</keyword>
<feature type="domain" description="Cation efflux protein transmembrane" evidence="9">
    <location>
        <begin position="23"/>
        <end position="215"/>
    </location>
</feature>
<dbReference type="Proteomes" id="UP001500791">
    <property type="component" value="Unassembled WGS sequence"/>
</dbReference>
<feature type="transmembrane region" description="Helical" evidence="8">
    <location>
        <begin position="21"/>
        <end position="42"/>
    </location>
</feature>
<evidence type="ECO:0000313" key="11">
    <source>
        <dbReference type="EMBL" id="GAA0378400.1"/>
    </source>
</evidence>
<evidence type="ECO:0000256" key="5">
    <source>
        <dbReference type="ARBA" id="ARBA00022692"/>
    </source>
</evidence>
<keyword evidence="6 8" id="KW-1133">Transmembrane helix</keyword>
<dbReference type="PANTHER" id="PTHR43840">
    <property type="entry name" value="MITOCHONDRIAL METAL TRANSPORTER 1-RELATED"/>
    <property type="match status" value="1"/>
</dbReference>
<evidence type="ECO:0000259" key="9">
    <source>
        <dbReference type="Pfam" id="PF01545"/>
    </source>
</evidence>
<dbReference type="PANTHER" id="PTHR43840:SF41">
    <property type="entry name" value="CATION-EFFLUX PUMP FIEF"/>
    <property type="match status" value="1"/>
</dbReference>
<dbReference type="InterPro" id="IPR027470">
    <property type="entry name" value="Cation_efflux_CTD"/>
</dbReference>
<proteinExistence type="inferred from homology"/>
<feature type="transmembrane region" description="Helical" evidence="8">
    <location>
        <begin position="90"/>
        <end position="111"/>
    </location>
</feature>
<gene>
    <name evidence="11" type="ORF">GCM10009093_01850</name>
</gene>